<comment type="similarity">
    <text evidence="1">Belongs to the EamA transporter family.</text>
</comment>
<accession>A0A1U7M949</accession>
<feature type="transmembrane region" description="Helical" evidence="2">
    <location>
        <begin position="65"/>
        <end position="84"/>
    </location>
</feature>
<feature type="transmembrane region" description="Helical" evidence="2">
    <location>
        <begin position="32"/>
        <end position="53"/>
    </location>
</feature>
<gene>
    <name evidence="4" type="ORF">TICRE_01240</name>
</gene>
<keyword evidence="2" id="KW-0472">Membrane</keyword>
<dbReference type="InterPro" id="IPR037185">
    <property type="entry name" value="EmrE-like"/>
</dbReference>
<dbReference type="InterPro" id="IPR000620">
    <property type="entry name" value="EamA_dom"/>
</dbReference>
<dbReference type="PANTHER" id="PTHR22911">
    <property type="entry name" value="ACYL-MALONYL CONDENSING ENZYME-RELATED"/>
    <property type="match status" value="1"/>
</dbReference>
<dbReference type="RefSeq" id="WP_075724101.1">
    <property type="nucleotide sequence ID" value="NZ_LTDM01000002.1"/>
</dbReference>
<evidence type="ECO:0000259" key="3">
    <source>
        <dbReference type="Pfam" id="PF00892"/>
    </source>
</evidence>
<feature type="transmembrane region" description="Helical" evidence="2">
    <location>
        <begin position="154"/>
        <end position="179"/>
    </location>
</feature>
<reference evidence="4 5" key="1">
    <citation type="submission" date="2016-02" db="EMBL/GenBank/DDBJ databases">
        <title>Genome sequence of Tissierella creatinophila DSM 6911.</title>
        <authorList>
            <person name="Poehlein A."/>
            <person name="Daniel R."/>
        </authorList>
    </citation>
    <scope>NUCLEOTIDE SEQUENCE [LARGE SCALE GENOMIC DNA]</scope>
    <source>
        <strain evidence="4 5">DSM 6911</strain>
    </source>
</reference>
<dbReference type="OrthoDB" id="2037084at2"/>
<evidence type="ECO:0000256" key="1">
    <source>
        <dbReference type="ARBA" id="ARBA00007362"/>
    </source>
</evidence>
<keyword evidence="2" id="KW-1133">Transmembrane helix</keyword>
<organism evidence="4 5">
    <name type="scientific">Tissierella creatinophila DSM 6911</name>
    <dbReference type="NCBI Taxonomy" id="1123403"/>
    <lineage>
        <taxon>Bacteria</taxon>
        <taxon>Bacillati</taxon>
        <taxon>Bacillota</taxon>
        <taxon>Tissierellia</taxon>
        <taxon>Tissierellales</taxon>
        <taxon>Tissierellaceae</taxon>
        <taxon>Tissierella</taxon>
    </lineage>
</organism>
<comment type="caution">
    <text evidence="4">The sequence shown here is derived from an EMBL/GenBank/DDBJ whole genome shotgun (WGS) entry which is preliminary data.</text>
</comment>
<protein>
    <submittedName>
        <fullName evidence="4">EamA-like transporter family protein</fullName>
    </submittedName>
</protein>
<dbReference type="EMBL" id="LTDM01000002">
    <property type="protein sequence ID" value="OLS03801.1"/>
    <property type="molecule type" value="Genomic_DNA"/>
</dbReference>
<evidence type="ECO:0000313" key="5">
    <source>
        <dbReference type="Proteomes" id="UP000186112"/>
    </source>
</evidence>
<dbReference type="AlphaFoldDB" id="A0A1U7M949"/>
<dbReference type="GO" id="GO:0016020">
    <property type="term" value="C:membrane"/>
    <property type="evidence" value="ECO:0007669"/>
    <property type="project" value="InterPro"/>
</dbReference>
<keyword evidence="2" id="KW-0812">Transmembrane</keyword>
<evidence type="ECO:0000256" key="2">
    <source>
        <dbReference type="SAM" id="Phobius"/>
    </source>
</evidence>
<evidence type="ECO:0000313" key="4">
    <source>
        <dbReference type="EMBL" id="OLS03801.1"/>
    </source>
</evidence>
<dbReference type="PANTHER" id="PTHR22911:SF137">
    <property type="entry name" value="SOLUTE CARRIER FAMILY 35 MEMBER G2-RELATED"/>
    <property type="match status" value="1"/>
</dbReference>
<feature type="transmembrane region" description="Helical" evidence="2">
    <location>
        <begin position="191"/>
        <end position="211"/>
    </location>
</feature>
<dbReference type="Pfam" id="PF00892">
    <property type="entry name" value="EamA"/>
    <property type="match status" value="2"/>
</dbReference>
<feature type="transmembrane region" description="Helical" evidence="2">
    <location>
        <begin position="275"/>
        <end position="292"/>
    </location>
</feature>
<keyword evidence="5" id="KW-1185">Reference proteome</keyword>
<feature type="transmembrane region" description="Helical" evidence="2">
    <location>
        <begin position="223"/>
        <end position="241"/>
    </location>
</feature>
<proteinExistence type="inferred from homology"/>
<feature type="domain" description="EamA" evidence="3">
    <location>
        <begin position="2"/>
        <end position="133"/>
    </location>
</feature>
<feature type="domain" description="EamA" evidence="3">
    <location>
        <begin position="198"/>
        <end position="290"/>
    </location>
</feature>
<dbReference type="SUPFAM" id="SSF103481">
    <property type="entry name" value="Multidrug resistance efflux transporter EmrE"/>
    <property type="match status" value="2"/>
</dbReference>
<dbReference type="Proteomes" id="UP000186112">
    <property type="component" value="Unassembled WGS sequence"/>
</dbReference>
<sequence>MWFIFAIITLLSWGTADLFYKMGTDPKDKYSHLKIVIMVGLVMGIHAVSYILYNGISYNPINMIKYLPVSSMYIISMTIGYVGLRYLELSIVSPLSNSSGAVAAILTFLFLGQTMGRLQFFAVTIITLGIILLAKLEGKDETLVEENKDKKYSISAIAIIFPILYAIIDGVGTFLDGFYLDRILTEADANISYELTFLLVGIIAFIYIRFIKKEKIFFKEEKTKLFAAGFETFGQFFYVYAMAENSIVTAPLIASYSIVSIILSRIFLKEKLTKMQYAVIGAIMIGIFILGIE</sequence>
<name>A0A1U7M949_TISCR</name>
<feature type="transmembrane region" description="Helical" evidence="2">
    <location>
        <begin position="247"/>
        <end position="268"/>
    </location>
</feature>
<feature type="transmembrane region" description="Helical" evidence="2">
    <location>
        <begin position="104"/>
        <end position="133"/>
    </location>
</feature>